<evidence type="ECO:0000313" key="6">
    <source>
        <dbReference type="RefSeq" id="XP_042563224.1"/>
    </source>
</evidence>
<feature type="region of interest" description="Disordered" evidence="3">
    <location>
        <begin position="32"/>
        <end position="247"/>
    </location>
</feature>
<reference evidence="6" key="1">
    <citation type="submission" date="2025-08" db="UniProtKB">
        <authorList>
            <consortium name="RefSeq"/>
        </authorList>
    </citation>
    <scope>IDENTIFICATION</scope>
</reference>
<feature type="compositionally biased region" description="Polar residues" evidence="3">
    <location>
        <begin position="175"/>
        <end position="199"/>
    </location>
</feature>
<feature type="compositionally biased region" description="Pro residues" evidence="3">
    <location>
        <begin position="86"/>
        <end position="103"/>
    </location>
</feature>
<protein>
    <submittedName>
        <fullName evidence="6">Caskin-1-like</fullName>
    </submittedName>
</protein>
<feature type="domain" description="SAM" evidence="4">
    <location>
        <begin position="1"/>
        <end position="36"/>
    </location>
</feature>
<evidence type="ECO:0000313" key="5">
    <source>
        <dbReference type="Proteomes" id="UP000515152"/>
    </source>
</evidence>
<dbReference type="GeneID" id="122132672"/>
<evidence type="ECO:0000256" key="1">
    <source>
        <dbReference type="ARBA" id="ARBA00022737"/>
    </source>
</evidence>
<organism evidence="5 6">
    <name type="scientific">Clupea harengus</name>
    <name type="common">Atlantic herring</name>
    <dbReference type="NCBI Taxonomy" id="7950"/>
    <lineage>
        <taxon>Eukaryota</taxon>
        <taxon>Metazoa</taxon>
        <taxon>Chordata</taxon>
        <taxon>Craniata</taxon>
        <taxon>Vertebrata</taxon>
        <taxon>Euteleostomi</taxon>
        <taxon>Actinopterygii</taxon>
        <taxon>Neopterygii</taxon>
        <taxon>Teleostei</taxon>
        <taxon>Clupei</taxon>
        <taxon>Clupeiformes</taxon>
        <taxon>Clupeoidei</taxon>
        <taxon>Clupeidae</taxon>
        <taxon>Clupea</taxon>
    </lineage>
</organism>
<accession>A0A8M1KNC2</accession>
<proteinExistence type="predicted"/>
<feature type="region of interest" description="Disordered" evidence="3">
    <location>
        <begin position="309"/>
        <end position="471"/>
    </location>
</feature>
<dbReference type="Proteomes" id="UP000515152">
    <property type="component" value="Unplaced"/>
</dbReference>
<dbReference type="KEGG" id="char:122132672"/>
<dbReference type="AlphaFoldDB" id="A0A8M1KNC2"/>
<evidence type="ECO:0000256" key="2">
    <source>
        <dbReference type="ARBA" id="ARBA00023043"/>
    </source>
</evidence>
<evidence type="ECO:0000256" key="3">
    <source>
        <dbReference type="SAM" id="MobiDB-lite"/>
    </source>
</evidence>
<gene>
    <name evidence="6" type="primary">LOC122132672</name>
</gene>
<feature type="compositionally biased region" description="Basic and acidic residues" evidence="3">
    <location>
        <begin position="309"/>
        <end position="321"/>
    </location>
</feature>
<dbReference type="PANTHER" id="PTHR24174">
    <property type="entry name" value="ANKYRIN REPEAT AND STERILE ALPHA MOTIF DOMAIN-CONTAINING PROTEIN 1"/>
    <property type="match status" value="1"/>
</dbReference>
<feature type="non-terminal residue" evidence="6">
    <location>
        <position position="471"/>
    </location>
</feature>
<feature type="compositionally biased region" description="Polar residues" evidence="3">
    <location>
        <begin position="44"/>
        <end position="54"/>
    </location>
</feature>
<name>A0A8M1KNC2_CLUHA</name>
<dbReference type="PROSITE" id="PS50105">
    <property type="entry name" value="SAM_DOMAIN"/>
    <property type="match status" value="1"/>
</dbReference>
<dbReference type="PANTHER" id="PTHR24174:SF19">
    <property type="entry name" value="CASKIN-1 ISOFORM X1"/>
    <property type="match status" value="1"/>
</dbReference>
<dbReference type="RefSeq" id="XP_042563224.1">
    <property type="nucleotide sequence ID" value="XM_042707290.1"/>
</dbReference>
<feature type="compositionally biased region" description="Polar residues" evidence="3">
    <location>
        <begin position="216"/>
        <end position="225"/>
    </location>
</feature>
<feature type="compositionally biased region" description="Pro residues" evidence="3">
    <location>
        <begin position="445"/>
        <end position="459"/>
    </location>
</feature>
<dbReference type="OrthoDB" id="6156898at2759"/>
<sequence length="471" mass="49662">MEFIRDISTEDLKEIGITKLGQQKKMMLAVRRLVEPNKEAGTGSELSQSDASPDQTEEIKSPPPPPVDGEVSTTSPPSPRLRRANVPPPSGIPSHTPPPPSKPDSPATMHTRSHTHTPPSYTPPSPGHTASLPSPARAHTPAQTHTAHPAESHAVPRLCLPPEGGDSVAPPGAQQRVTRSSSALDQATSVNRSQSQGFATTRPRRKTRPPTPPKRSCSSVSNSNLADEDACVSGETEGAGLLGVSYRERRRSDCGMVAVETGVLSSAGGGSVRDIAAMLEMTSPLGGGVTAGGSSYLQVSPELLRRQREAVTSDDLQERRRTICGPPTGLVDTATAQATPTSPEPRPRSTIGHLEGGVSSSLPPEEEAWSPRVDATATALRRPCPPSNDTSTIRRRPKPRPPSTDRQPIAAQPRDTGANQSPRRPMSEASLGGDCSPGFRSLPRTPKPSVSPKPAPPTPVRRVLITGPDSP</sequence>
<keyword evidence="2" id="KW-0040">ANK repeat</keyword>
<evidence type="ECO:0000259" key="4">
    <source>
        <dbReference type="PROSITE" id="PS50105"/>
    </source>
</evidence>
<keyword evidence="5" id="KW-1185">Reference proteome</keyword>
<dbReference type="Pfam" id="PF00536">
    <property type="entry name" value="SAM_1"/>
    <property type="match status" value="1"/>
</dbReference>
<keyword evidence="1" id="KW-0677">Repeat</keyword>
<dbReference type="InterPro" id="IPR001660">
    <property type="entry name" value="SAM"/>
</dbReference>
<dbReference type="InterPro" id="IPR033635">
    <property type="entry name" value="ANKS1/Caskin"/>
</dbReference>